<feature type="signal peptide" evidence="2">
    <location>
        <begin position="1"/>
        <end position="22"/>
    </location>
</feature>
<dbReference type="SUPFAM" id="SSF48317">
    <property type="entry name" value="Acid phosphatase/Vanadium-dependent haloperoxidase"/>
    <property type="match status" value="1"/>
</dbReference>
<keyword evidence="2" id="KW-0732">Signal</keyword>
<comment type="caution">
    <text evidence="4">The sequence shown here is derived from an EMBL/GenBank/DDBJ whole genome shotgun (WGS) entry which is preliminary data.</text>
</comment>
<dbReference type="CDD" id="cd03394">
    <property type="entry name" value="PAP2_like_5"/>
    <property type="match status" value="1"/>
</dbReference>
<dbReference type="Pfam" id="PF01569">
    <property type="entry name" value="PAP2"/>
    <property type="match status" value="1"/>
</dbReference>
<feature type="chain" id="PRO_5015156515" evidence="2">
    <location>
        <begin position="23"/>
        <end position="290"/>
    </location>
</feature>
<feature type="domain" description="Phosphatidic acid phosphatase type 2/haloperoxidase" evidence="3">
    <location>
        <begin position="156"/>
        <end position="258"/>
    </location>
</feature>
<dbReference type="PANTHER" id="PTHR14969:SF13">
    <property type="entry name" value="AT30094P"/>
    <property type="match status" value="1"/>
</dbReference>
<organism evidence="4 5">
    <name type="scientific">Prolixibacter denitrificans</name>
    <dbReference type="NCBI Taxonomy" id="1541063"/>
    <lineage>
        <taxon>Bacteria</taxon>
        <taxon>Pseudomonadati</taxon>
        <taxon>Bacteroidota</taxon>
        <taxon>Bacteroidia</taxon>
        <taxon>Marinilabiliales</taxon>
        <taxon>Prolixibacteraceae</taxon>
        <taxon>Prolixibacter</taxon>
    </lineage>
</organism>
<evidence type="ECO:0000259" key="3">
    <source>
        <dbReference type="SMART" id="SM00014"/>
    </source>
</evidence>
<keyword evidence="1" id="KW-0472">Membrane</keyword>
<evidence type="ECO:0000256" key="2">
    <source>
        <dbReference type="SAM" id="SignalP"/>
    </source>
</evidence>
<feature type="transmembrane region" description="Helical" evidence="1">
    <location>
        <begin position="239"/>
        <end position="259"/>
    </location>
</feature>
<keyword evidence="1" id="KW-1133">Transmembrane helix</keyword>
<gene>
    <name evidence="4" type="ORF">CLV93_1106</name>
</gene>
<dbReference type="AlphaFoldDB" id="A0A2P8C8D8"/>
<dbReference type="Gene3D" id="1.20.144.10">
    <property type="entry name" value="Phosphatidic acid phosphatase type 2/haloperoxidase"/>
    <property type="match status" value="1"/>
</dbReference>
<evidence type="ECO:0000313" key="4">
    <source>
        <dbReference type="EMBL" id="PSK81222.1"/>
    </source>
</evidence>
<name>A0A2P8C8D8_9BACT</name>
<reference evidence="4 5" key="1">
    <citation type="submission" date="2018-03" db="EMBL/GenBank/DDBJ databases">
        <title>Genomic Encyclopedia of Archaeal and Bacterial Type Strains, Phase II (KMG-II): from individual species to whole genera.</title>
        <authorList>
            <person name="Goeker M."/>
        </authorList>
    </citation>
    <scope>NUCLEOTIDE SEQUENCE [LARGE SCALE GENOMIC DNA]</scope>
    <source>
        <strain evidence="4 5">DSM 27267</strain>
    </source>
</reference>
<evidence type="ECO:0000256" key="1">
    <source>
        <dbReference type="SAM" id="Phobius"/>
    </source>
</evidence>
<proteinExistence type="predicted"/>
<dbReference type="InterPro" id="IPR000326">
    <property type="entry name" value="PAP2/HPO"/>
</dbReference>
<accession>A0A2P8C8D8</accession>
<protein>
    <submittedName>
        <fullName evidence="4">PAP2 superfamily protein</fullName>
    </submittedName>
</protein>
<evidence type="ECO:0000313" key="5">
    <source>
        <dbReference type="Proteomes" id="UP000240621"/>
    </source>
</evidence>
<keyword evidence="1" id="KW-0812">Transmembrane</keyword>
<sequence>MKMGNRFLLILFLMMMLGNVSAATKFHMQNNGVAGITGGKIGIPENAKSALTTQNDIYEYWQQKMETDSLQQNQGKSCPVFLRKAILPTGLIAAGLVTMAVPKQTVLSKYRIHDTMHGWNPNFHTTADNYLQYAPAVITLGLSAAGLKGRNDLLNQSLILAKAELLMSVVVQGIKRTSKVERPYGPVYTSFPSGHTAQAFLSATFLAKEYGHISPWISVGAYTTAIGVGVLRMMNNKHWISDVLAGAGIGILSVEFVYLTHQHRWGKKNNLVFAPTLYHKGGGVSLAMTF</sequence>
<dbReference type="SMART" id="SM00014">
    <property type="entry name" value="acidPPc"/>
    <property type="match status" value="1"/>
</dbReference>
<dbReference type="Proteomes" id="UP000240621">
    <property type="component" value="Unassembled WGS sequence"/>
</dbReference>
<dbReference type="EMBL" id="PYGC01000010">
    <property type="protein sequence ID" value="PSK81222.1"/>
    <property type="molecule type" value="Genomic_DNA"/>
</dbReference>
<dbReference type="InterPro" id="IPR036938">
    <property type="entry name" value="PAP2/HPO_sf"/>
</dbReference>
<dbReference type="PANTHER" id="PTHR14969">
    <property type="entry name" value="SPHINGOSINE-1-PHOSPHATE PHOSPHOHYDROLASE"/>
    <property type="match status" value="1"/>
</dbReference>